<name>A0A975Q091_9SPHN</name>
<dbReference type="AlphaFoldDB" id="A0A975Q091"/>
<reference evidence="1" key="1">
    <citation type="submission" date="2021-04" db="EMBL/GenBank/DDBJ databases">
        <title>Isolation of p-tert-butylphenol degrading bacteria Sphingobium phenoxybenzoativorans Tas13 from active sludge.</title>
        <authorList>
            <person name="Li Y."/>
        </authorList>
    </citation>
    <scope>NUCLEOTIDE SEQUENCE</scope>
    <source>
        <strain evidence="1">Tas13</strain>
    </source>
</reference>
<accession>A0A975Q091</accession>
<proteinExistence type="predicted"/>
<dbReference type="EMBL" id="CP073910">
    <property type="protein sequence ID" value="QUT04062.1"/>
    <property type="molecule type" value="Genomic_DNA"/>
</dbReference>
<dbReference type="RefSeq" id="WP_212607957.1">
    <property type="nucleotide sequence ID" value="NZ_CP073910.1"/>
</dbReference>
<sequence>MIIPIQAKLAIVAVGAAVSFYAGYRWRDTDFQRHLKADMERSARLTAKIRNIEADATAMAIQIRDTNDSREANVRTVFKTIIRKVPEYVEKTAASRALDAAGGLPAGFVQLHNAAALGVDPEITAPASAFSPDAPTGIGLPQAATVIVGNYENYHVCRGRLEEWDTWYARLDAAYRKAAAEIAAKP</sequence>
<dbReference type="KEGG" id="spph:KFK14_12985"/>
<evidence type="ECO:0008006" key="3">
    <source>
        <dbReference type="Google" id="ProtNLM"/>
    </source>
</evidence>
<dbReference type="Proteomes" id="UP000681425">
    <property type="component" value="Chromosome"/>
</dbReference>
<organism evidence="1 2">
    <name type="scientific">Sphingobium phenoxybenzoativorans</name>
    <dbReference type="NCBI Taxonomy" id="1592790"/>
    <lineage>
        <taxon>Bacteria</taxon>
        <taxon>Pseudomonadati</taxon>
        <taxon>Pseudomonadota</taxon>
        <taxon>Alphaproteobacteria</taxon>
        <taxon>Sphingomonadales</taxon>
        <taxon>Sphingomonadaceae</taxon>
        <taxon>Sphingobium</taxon>
    </lineage>
</organism>
<keyword evidence="2" id="KW-1185">Reference proteome</keyword>
<protein>
    <recommendedName>
        <fullName evidence="3">Lysis protein</fullName>
    </recommendedName>
</protein>
<evidence type="ECO:0000313" key="1">
    <source>
        <dbReference type="EMBL" id="QUT04062.1"/>
    </source>
</evidence>
<evidence type="ECO:0000313" key="2">
    <source>
        <dbReference type="Proteomes" id="UP000681425"/>
    </source>
</evidence>
<gene>
    <name evidence="1" type="ORF">KFK14_12985</name>
</gene>